<evidence type="ECO:0000313" key="3">
    <source>
        <dbReference type="Proteomes" id="UP000286806"/>
    </source>
</evidence>
<evidence type="ECO:0000313" key="2">
    <source>
        <dbReference type="EMBL" id="GBL44722.1"/>
    </source>
</evidence>
<dbReference type="AlphaFoldDB" id="A0A401JAM4"/>
<proteinExistence type="predicted"/>
<accession>A0A401JAM4</accession>
<dbReference type="Proteomes" id="UP000286806">
    <property type="component" value="Unassembled WGS sequence"/>
</dbReference>
<dbReference type="InterPro" id="IPR008620">
    <property type="entry name" value="FixH"/>
</dbReference>
<comment type="caution">
    <text evidence="2">The sequence shown here is derived from an EMBL/GenBank/DDBJ whole genome shotgun (WGS) entry which is preliminary data.</text>
</comment>
<keyword evidence="1" id="KW-1133">Transmembrane helix</keyword>
<dbReference type="Pfam" id="PF05751">
    <property type="entry name" value="FixH"/>
    <property type="match status" value="1"/>
</dbReference>
<feature type="transmembrane region" description="Helical" evidence="1">
    <location>
        <begin position="16"/>
        <end position="37"/>
    </location>
</feature>
<gene>
    <name evidence="2" type="ORF">SFMTTN_0523</name>
</gene>
<dbReference type="OrthoDB" id="5295180at2"/>
<keyword evidence="1" id="KW-0812">Transmembrane</keyword>
<protein>
    <submittedName>
        <fullName evidence="2">Putative analog of CcoH, COG3198</fullName>
    </submittedName>
</protein>
<organism evidence="2 3">
    <name type="scientific">Sulfuriferula multivorans</name>
    <dbReference type="NCBI Taxonomy" id="1559896"/>
    <lineage>
        <taxon>Bacteria</taxon>
        <taxon>Pseudomonadati</taxon>
        <taxon>Pseudomonadota</taxon>
        <taxon>Betaproteobacteria</taxon>
        <taxon>Nitrosomonadales</taxon>
        <taxon>Sulfuricellaceae</taxon>
        <taxon>Sulfuriferula</taxon>
    </lineage>
</organism>
<dbReference type="RefSeq" id="WP_124703547.1">
    <property type="nucleotide sequence ID" value="NZ_BGOW01000002.1"/>
</dbReference>
<reference evidence="2 3" key="1">
    <citation type="journal article" date="2019" name="Front. Microbiol.">
        <title>Genomes of Neutrophilic Sulfur-Oxidizing Chemolithoautotrophs Representing 9 Proteobacterial Species From 8 Genera.</title>
        <authorList>
            <person name="Watanabe T."/>
            <person name="Kojima H."/>
            <person name="Umezawa K."/>
            <person name="Hori C."/>
            <person name="Takasuka T.E."/>
            <person name="Kato Y."/>
            <person name="Fukui M."/>
        </authorList>
    </citation>
    <scope>NUCLEOTIDE SEQUENCE [LARGE SCALE GENOMIC DNA]</scope>
    <source>
        <strain evidence="2 3">TTN</strain>
    </source>
</reference>
<evidence type="ECO:0000256" key="1">
    <source>
        <dbReference type="SAM" id="Phobius"/>
    </source>
</evidence>
<dbReference type="EMBL" id="BGOW01000002">
    <property type="protein sequence ID" value="GBL44722.1"/>
    <property type="molecule type" value="Genomic_DNA"/>
</dbReference>
<name>A0A401JAM4_9PROT</name>
<keyword evidence="1" id="KW-0472">Membrane</keyword>
<keyword evidence="3" id="KW-1185">Reference proteome</keyword>
<sequence>MHATDKQPWYREPWPWLLMILPLTAVVAGFITAWYAVVSNDGLVADDYYKEGMAINQTLHRDTAAIALDLGATLHTSADAHTLHVTLAGKLSPLPNMLRLSILHPTQPGHDHVITLNTAGDGSYIGAMPSLGNGRWRLILEPPQREWRLTGVWWQPHTKTLTLDNRHPAKIQTNNLN</sequence>